<gene>
    <name evidence="1" type="ORF">Vadar_025238</name>
</gene>
<reference evidence="1 2" key="1">
    <citation type="journal article" date="2021" name="Hortic Res">
        <title>High-quality reference genome and annotation aids understanding of berry development for evergreen blueberry (Vaccinium darrowii).</title>
        <authorList>
            <person name="Yu J."/>
            <person name="Hulse-Kemp A.M."/>
            <person name="Babiker E."/>
            <person name="Staton M."/>
        </authorList>
    </citation>
    <scope>NUCLEOTIDE SEQUENCE [LARGE SCALE GENOMIC DNA]</scope>
    <source>
        <strain evidence="2">cv. NJ 8807/NJ 8810</strain>
        <tissue evidence="1">Young leaf</tissue>
    </source>
</reference>
<sequence length="398" mass="43399">MADSSSSSTSASTTMYTALPPNLSLLISNLSSFITVKLDSSNFLIWKNQFQNILCATNLFGYVDGSTSKPSSTVKDSTGNDLINPEFLMWNSIDAHLLSCITATLTPSIYTSVVHLTHCYEIWSALEKRFTSLSRSHIHQLKNRLNTITKGANTMEDFLRQIQDIAEQLSLASSPIDEEDLVLITLNGLPDEFDAFKTTIRARTEPILMQELSSLLCSEAIHVDDKAKKSTSSDLNVAFASMKGNPSFSSTRGFSSYNRGRSHQYRPNFRGRGFQSSNGGSRGSFRGRNGGQFSGGYSDRFSGSSGSRFSGDRFSGRNGSPGDRFSGGSVVCQICGKFNHTALNCWYRMDESYGATSSESSPKAYAASSSCSSGPNQWSSFFNQISACSEELEISSCS</sequence>
<comment type="caution">
    <text evidence="1">The sequence shown here is derived from an EMBL/GenBank/DDBJ whole genome shotgun (WGS) entry which is preliminary data.</text>
</comment>
<keyword evidence="2" id="KW-1185">Reference proteome</keyword>
<evidence type="ECO:0000313" key="1">
    <source>
        <dbReference type="EMBL" id="KAH7858555.1"/>
    </source>
</evidence>
<protein>
    <submittedName>
        <fullName evidence="1">Uncharacterized protein</fullName>
    </submittedName>
</protein>
<evidence type="ECO:0000313" key="2">
    <source>
        <dbReference type="Proteomes" id="UP000828048"/>
    </source>
</evidence>
<proteinExistence type="predicted"/>
<dbReference type="EMBL" id="CM037153">
    <property type="protein sequence ID" value="KAH7858555.1"/>
    <property type="molecule type" value="Genomic_DNA"/>
</dbReference>
<accession>A0ACB7YY93</accession>
<organism evidence="1 2">
    <name type="scientific">Vaccinium darrowii</name>
    <dbReference type="NCBI Taxonomy" id="229202"/>
    <lineage>
        <taxon>Eukaryota</taxon>
        <taxon>Viridiplantae</taxon>
        <taxon>Streptophyta</taxon>
        <taxon>Embryophyta</taxon>
        <taxon>Tracheophyta</taxon>
        <taxon>Spermatophyta</taxon>
        <taxon>Magnoliopsida</taxon>
        <taxon>eudicotyledons</taxon>
        <taxon>Gunneridae</taxon>
        <taxon>Pentapetalae</taxon>
        <taxon>asterids</taxon>
        <taxon>Ericales</taxon>
        <taxon>Ericaceae</taxon>
        <taxon>Vaccinioideae</taxon>
        <taxon>Vaccinieae</taxon>
        <taxon>Vaccinium</taxon>
    </lineage>
</organism>
<name>A0ACB7YY93_9ERIC</name>
<dbReference type="Proteomes" id="UP000828048">
    <property type="component" value="Chromosome 3"/>
</dbReference>